<name>A0AAC9HQL9_9PSEU</name>
<dbReference type="InterPro" id="IPR020841">
    <property type="entry name" value="PKS_Beta-ketoAc_synthase_dom"/>
</dbReference>
<feature type="domain" description="Carrier" evidence="6">
    <location>
        <begin position="748"/>
        <end position="827"/>
    </location>
</feature>
<dbReference type="GO" id="GO:0043041">
    <property type="term" value="P:amino acid activation for nonribosomal peptide biosynthetic process"/>
    <property type="evidence" value="ECO:0007669"/>
    <property type="project" value="TreeGrafter"/>
</dbReference>
<dbReference type="InterPro" id="IPR010071">
    <property type="entry name" value="AA_adenyl_dom"/>
</dbReference>
<feature type="domain" description="Ketosynthase family 3 (KS3)" evidence="7">
    <location>
        <begin position="13"/>
        <end position="435"/>
    </location>
</feature>
<evidence type="ECO:0000256" key="1">
    <source>
        <dbReference type="ARBA" id="ARBA00001957"/>
    </source>
</evidence>
<dbReference type="GO" id="GO:0031177">
    <property type="term" value="F:phosphopantetheine binding"/>
    <property type="evidence" value="ECO:0007669"/>
    <property type="project" value="InterPro"/>
</dbReference>
<dbReference type="CDD" id="cd19531">
    <property type="entry name" value="LCL_NRPS-like"/>
    <property type="match status" value="1"/>
</dbReference>
<evidence type="ECO:0000256" key="2">
    <source>
        <dbReference type="ARBA" id="ARBA00022450"/>
    </source>
</evidence>
<evidence type="ECO:0000313" key="8">
    <source>
        <dbReference type="EMBL" id="AOS63787.1"/>
    </source>
</evidence>
<organism evidence="8 9">
    <name type="scientific">Actinoalloteichus hymeniacidonis</name>
    <dbReference type="NCBI Taxonomy" id="340345"/>
    <lineage>
        <taxon>Bacteria</taxon>
        <taxon>Bacillati</taxon>
        <taxon>Actinomycetota</taxon>
        <taxon>Actinomycetes</taxon>
        <taxon>Pseudonocardiales</taxon>
        <taxon>Pseudonocardiaceae</taxon>
        <taxon>Actinoalloteichus</taxon>
    </lineage>
</organism>
<reference evidence="9" key="1">
    <citation type="submission" date="2016-03" db="EMBL/GenBank/DDBJ databases">
        <title>Complete genome sequence of the type strain Actinoalloteichus hymeniacidonis DSM 45092.</title>
        <authorList>
            <person name="Schaffert L."/>
            <person name="Albersmeier A."/>
            <person name="Winkler A."/>
            <person name="Kalinowski J."/>
            <person name="Zotchev S."/>
            <person name="Ruckert C."/>
        </authorList>
    </citation>
    <scope>NUCLEOTIDE SEQUENCE [LARGE SCALE GENOMIC DNA]</scope>
    <source>
        <strain evidence="9">HPA177(T) (DSM 45092(T))</strain>
    </source>
</reference>
<dbReference type="Pfam" id="PF16197">
    <property type="entry name" value="KAsynt_C_assoc"/>
    <property type="match status" value="1"/>
</dbReference>
<dbReference type="Pfam" id="PF00550">
    <property type="entry name" value="PP-binding"/>
    <property type="match status" value="2"/>
</dbReference>
<keyword evidence="3" id="KW-0597">Phosphoprotein</keyword>
<dbReference type="PANTHER" id="PTHR45527:SF1">
    <property type="entry name" value="FATTY ACID SYNTHASE"/>
    <property type="match status" value="1"/>
</dbReference>
<dbReference type="Gene3D" id="1.10.1200.10">
    <property type="entry name" value="ACP-like"/>
    <property type="match status" value="2"/>
</dbReference>
<gene>
    <name evidence="8" type="ORF">TL08_14890</name>
</gene>
<dbReference type="InterPro" id="IPR020845">
    <property type="entry name" value="AMP-binding_CS"/>
</dbReference>
<dbReference type="InterPro" id="IPR014030">
    <property type="entry name" value="Ketoacyl_synth_N"/>
</dbReference>
<dbReference type="Pfam" id="PF00501">
    <property type="entry name" value="AMP-binding"/>
    <property type="match status" value="1"/>
</dbReference>
<keyword evidence="2" id="KW-0596">Phosphopantetheine</keyword>
<dbReference type="InterPro" id="IPR014031">
    <property type="entry name" value="Ketoacyl_synth_C"/>
</dbReference>
<dbReference type="InterPro" id="IPR006162">
    <property type="entry name" value="Ppantetheine_attach_site"/>
</dbReference>
<dbReference type="InterPro" id="IPR016039">
    <property type="entry name" value="Thiolase-like"/>
</dbReference>
<dbReference type="Gene3D" id="3.40.47.10">
    <property type="match status" value="1"/>
</dbReference>
<dbReference type="Pfam" id="PF00668">
    <property type="entry name" value="Condensation"/>
    <property type="match status" value="2"/>
</dbReference>
<comment type="cofactor">
    <cofactor evidence="1">
        <name>pantetheine 4'-phosphate</name>
        <dbReference type="ChEBI" id="CHEBI:47942"/>
    </cofactor>
</comment>
<dbReference type="Pfam" id="PF00109">
    <property type="entry name" value="ketoacyl-synt"/>
    <property type="match status" value="1"/>
</dbReference>
<dbReference type="InterPro" id="IPR036736">
    <property type="entry name" value="ACP-like_sf"/>
</dbReference>
<dbReference type="Pfam" id="PF13193">
    <property type="entry name" value="AMP-binding_C"/>
    <property type="match status" value="1"/>
</dbReference>
<protein>
    <submittedName>
        <fullName evidence="8">Amino acid adenylation enzyme/thioester reductase family protein</fullName>
    </submittedName>
</protein>
<dbReference type="InterPro" id="IPR032821">
    <property type="entry name" value="PKS_assoc"/>
</dbReference>
<dbReference type="KEGG" id="ahm:TL08_14890"/>
<evidence type="ECO:0000256" key="5">
    <source>
        <dbReference type="SAM" id="MobiDB-lite"/>
    </source>
</evidence>
<dbReference type="GO" id="GO:0006633">
    <property type="term" value="P:fatty acid biosynthetic process"/>
    <property type="evidence" value="ECO:0007669"/>
    <property type="project" value="InterPro"/>
</dbReference>
<dbReference type="PROSITE" id="PS00012">
    <property type="entry name" value="PHOSPHOPANTETHEINE"/>
    <property type="match status" value="1"/>
</dbReference>
<dbReference type="Gene3D" id="3.30.559.30">
    <property type="entry name" value="Nonribosomal peptide synthetase, condensation domain"/>
    <property type="match status" value="2"/>
</dbReference>
<feature type="region of interest" description="Disordered" evidence="5">
    <location>
        <begin position="1789"/>
        <end position="1814"/>
    </location>
</feature>
<keyword evidence="4" id="KW-0808">Transferase</keyword>
<evidence type="ECO:0000256" key="4">
    <source>
        <dbReference type="ARBA" id="ARBA00022679"/>
    </source>
</evidence>
<dbReference type="InterPro" id="IPR001242">
    <property type="entry name" value="Condensation_dom"/>
</dbReference>
<dbReference type="Gene3D" id="1.10.1240.100">
    <property type="match status" value="1"/>
</dbReference>
<dbReference type="Gene3D" id="3.30.300.30">
    <property type="match status" value="1"/>
</dbReference>
<dbReference type="GO" id="GO:0004315">
    <property type="term" value="F:3-oxoacyl-[acyl-carrier-protein] synthase activity"/>
    <property type="evidence" value="ECO:0007669"/>
    <property type="project" value="InterPro"/>
</dbReference>
<dbReference type="RefSeq" id="WP_069849699.1">
    <property type="nucleotide sequence ID" value="NZ_CP014859.1"/>
</dbReference>
<dbReference type="InterPro" id="IPR045851">
    <property type="entry name" value="AMP-bd_C_sf"/>
</dbReference>
<evidence type="ECO:0000259" key="6">
    <source>
        <dbReference type="PROSITE" id="PS50075"/>
    </source>
</evidence>
<dbReference type="NCBIfam" id="TIGR01733">
    <property type="entry name" value="AA-adenyl-dom"/>
    <property type="match status" value="1"/>
</dbReference>
<dbReference type="SMART" id="SM00825">
    <property type="entry name" value="PKS_KS"/>
    <property type="match status" value="1"/>
</dbReference>
<dbReference type="SUPFAM" id="SSF47336">
    <property type="entry name" value="ACP-like"/>
    <property type="match status" value="2"/>
</dbReference>
<dbReference type="PROSITE" id="PS00606">
    <property type="entry name" value="KS3_1"/>
    <property type="match status" value="1"/>
</dbReference>
<dbReference type="PROSITE" id="PS00455">
    <property type="entry name" value="AMP_BINDING"/>
    <property type="match status" value="1"/>
</dbReference>
<proteinExistence type="predicted"/>
<feature type="domain" description="Carrier" evidence="6">
    <location>
        <begin position="1808"/>
        <end position="1883"/>
    </location>
</feature>
<evidence type="ECO:0000259" key="7">
    <source>
        <dbReference type="PROSITE" id="PS52004"/>
    </source>
</evidence>
<dbReference type="InterPro" id="IPR023213">
    <property type="entry name" value="CAT-like_dom_sf"/>
</dbReference>
<dbReference type="Pfam" id="PF02801">
    <property type="entry name" value="Ketoacyl-synt_C"/>
    <property type="match status" value="1"/>
</dbReference>
<dbReference type="SUPFAM" id="SSF52777">
    <property type="entry name" value="CoA-dependent acyltransferases"/>
    <property type="match status" value="4"/>
</dbReference>
<dbReference type="PROSITE" id="PS50075">
    <property type="entry name" value="CARRIER"/>
    <property type="match status" value="2"/>
</dbReference>
<sequence>MSTPEPTTPDDDLTSIAVIGMACRVPGAESASEFWELLRSGREPLETVPPEELERAGLTRLLDEPGFVAKRKPAADPALFDGAHFGLTPAESAATDPQQRYLLEMSVRALEDAAIDPSRYPGDIGVYVGMNHSDYLMRHVLPERSAIRALGWHRVLMGNDRGFTATQISYRLGLRGPSIAVDCACSSGLAAVHQACRALLDYDTDTALAGAAAVAPTNLGYHHEEGGISSPDGRCRPFSAQADGTVFASGAVMFVLKRWEDARADGDRIHAVIRASALNNDGSRKSGYTAPSVDGQAELISRVHRLAGVAAEEIGYVEAHGTGTALGDPIEVAALTEAFRASGMGRGDCGLGSVKSAIGHLDAASGAAGLAKVVLALRHRHLPATLHAEEPNPHIDFESSPFSLVTEGRPWTRRLLAGVSSFGVGGTNAHLLVGAAPDEEARVEPRPTTVALPFTARTDSALDELHTALLERIEGAGPAEVLDVAHTLTRSRLGQARRRALVWRTGSTPAVIVSAGTSDRGAALRLRAGRVGPHPEAAAEAARYGPHPSDAAAALAWAAVWNRWGVRAVAVISDGRTRLAAAVLCGLLTDDEAARLLTVQTAGGDPRALIDALPRRRATLPWYAESGDQHCAPGEVPDLTAVLTGDPLPGRRTLPPLVDAVVSVVPGPTGPPLPHGLFPFALEIDPVDVGEDLAAAVTAAWVVGVLPEPAPVAPGGRIVDVPGHPFDRIRHWIDPVPRTAADPETEVAAAATTEAELLERARGVVGAALGRHDLAPTDSLFAEGGDSLAALRVVALARSTFGISVRLGSFMADPTARNLADLVIQATGTRPSTSGPAHEVIDAPSGPLPLTALQQRFHFLAQLPGAAEAYHVPVLADLRGRLDVEALGAAVGDVVSRHESLRLSVRDTETGPVQEITAVGTVPVPVVEPGSDAELQELIRELLGTSIPLDSPPPLLARVARMGPERHVLIVVLHHLVADARSTGVFLADLYACYAERIGGAPADLAPIDGLFARHVQTENAWLSTPDAHAQRQYWVDTLRGAPDVLELPTDRPRGADRAFRGGRRSFSLPPGTGTALRLLAAEEGTTPFAVLLAAFTAFLCRVSGAPEVVVGVPVSGRHRPDAEHLIGNFVNTLPLRLSAAGGEDFRTVVRRVTSVQRAALDHQDVPFEVVARALHGPRNPATTPVFQVLFNMLDTASSRPDAGPGLEVEPVPFDMAGSPMDFQLDWWLTADGGVAARVLHAEVFDQSTVAAWQQILRTLVREVLADPNRPLHAVRVEPPSARAAAARALTGPTAADVDESAVHARVVDVARRLPERLAVTDGETALNYVDLVDLAGGVAAELIEHGVSTGEPVLVAMRRGTPLVVAVLGVLRAGATPVPVELNHPDRRIAAIVADCAARVACTDAAGRRHASGLAVVEVSDLHTRPRRSGQAPGDDVPGGVGAYLTYTSGTTGQPKGIHFPHRALTHLIHWESAGYSRDVRFLQLASFGFDAAFHEMFAALCAGGSLHVASEEVKHDHDLLLAFIAEHRVQKAILPVSLLHALAARPASDRTALATLREIASTGEQLRIGDRIVELFAALPDCTLINNYGPAETHVVTSYRFAGPPADWPRWAPIGTPIPGVALRIVDRDGNDVPRGSIGELVICGPCVATGYPGRAELTAQRFVPAGPEGARAYRSGDRARLLRSGAVELLGRADQQVKIRGFRVELGEIEVALRRDPALRDVAIVAGDAADGDRALHAYLVLDADETTEPAITRIRAALRTELPAYMVPRTFTRVDALPVNANGKVDPARLPAPEGTESAPPHSARPGTPEGRVLAAFREVLRRPELGPEDDFFDVGGHSLLATTLVHRLRTEFGTTLPMVEFFDAGTPRAVTEALGRSAIDGQAIELPQATIPVSLPPGLAWLATETPAPQHQKSFVYEVSTGLDPDRLQAAVAELARRHPALRLRLRTDPAPQLITVDTPPQLDVVGAIDDETLTHLPDRLLRKSLDLRHDAPVRFTLATRPDGHSILGMTVHRLVLDGRSQLVLLADLDKAYLDGPGRLGPEDDGFLRYLNWRADPEPATTTAALDWLRAHGTALDAPRHEPGVPDRAVWRSGRPLHAALRQACADQRTTAFTWHLTAFALAIETLGDAVLPGRCVIPMDGRPVGTLDATIGGFATIAPLRLGLDGATTPAEAFTTMRPLADAVRAVRAVPLADPANTEDREVDPQLVFSFQRSEQDTVTFAGARCSAVGPDRLDEDQLVSLTVLDSDDQVTVVVKSALPAVSAEDLLARHRRALHHLTFDPDAPTPVLEATA</sequence>
<accession>A0AAC9HQL9</accession>
<dbReference type="InterPro" id="IPR025110">
    <property type="entry name" value="AMP-bd_C"/>
</dbReference>
<dbReference type="Proteomes" id="UP000095210">
    <property type="component" value="Chromosome"/>
</dbReference>
<keyword evidence="9" id="KW-1185">Reference proteome</keyword>
<dbReference type="Gene3D" id="3.40.50.12780">
    <property type="entry name" value="N-terminal domain of ligase-like"/>
    <property type="match status" value="1"/>
</dbReference>
<dbReference type="PANTHER" id="PTHR45527">
    <property type="entry name" value="NONRIBOSOMAL PEPTIDE SYNTHETASE"/>
    <property type="match status" value="1"/>
</dbReference>
<dbReference type="InterPro" id="IPR000873">
    <property type="entry name" value="AMP-dep_synth/lig_dom"/>
</dbReference>
<dbReference type="CDD" id="cd05930">
    <property type="entry name" value="A_NRPS"/>
    <property type="match status" value="1"/>
</dbReference>
<evidence type="ECO:0000256" key="3">
    <source>
        <dbReference type="ARBA" id="ARBA00022553"/>
    </source>
</evidence>
<dbReference type="InterPro" id="IPR018201">
    <property type="entry name" value="Ketoacyl_synth_AS"/>
</dbReference>
<dbReference type="CDD" id="cd00833">
    <property type="entry name" value="PKS"/>
    <property type="match status" value="1"/>
</dbReference>
<dbReference type="PROSITE" id="PS52004">
    <property type="entry name" value="KS3_2"/>
    <property type="match status" value="1"/>
</dbReference>
<dbReference type="SUPFAM" id="SSF56801">
    <property type="entry name" value="Acetyl-CoA synthetase-like"/>
    <property type="match status" value="1"/>
</dbReference>
<dbReference type="InterPro" id="IPR020806">
    <property type="entry name" value="PKS_PP-bd"/>
</dbReference>
<dbReference type="InterPro" id="IPR009081">
    <property type="entry name" value="PP-bd_ACP"/>
</dbReference>
<dbReference type="Gene3D" id="3.30.559.10">
    <property type="entry name" value="Chloramphenicol acetyltransferase-like domain"/>
    <property type="match status" value="2"/>
</dbReference>
<dbReference type="GO" id="GO:0005737">
    <property type="term" value="C:cytoplasm"/>
    <property type="evidence" value="ECO:0007669"/>
    <property type="project" value="TreeGrafter"/>
</dbReference>
<dbReference type="SMART" id="SM00823">
    <property type="entry name" value="PKS_PP"/>
    <property type="match status" value="2"/>
</dbReference>
<dbReference type="SUPFAM" id="SSF53901">
    <property type="entry name" value="Thiolase-like"/>
    <property type="match status" value="1"/>
</dbReference>
<dbReference type="InterPro" id="IPR042099">
    <property type="entry name" value="ANL_N_sf"/>
</dbReference>
<evidence type="ECO:0000313" key="9">
    <source>
        <dbReference type="Proteomes" id="UP000095210"/>
    </source>
</evidence>
<dbReference type="EMBL" id="CP014859">
    <property type="protein sequence ID" value="AOS63787.1"/>
    <property type="molecule type" value="Genomic_DNA"/>
</dbReference>
<dbReference type="GO" id="GO:0044550">
    <property type="term" value="P:secondary metabolite biosynthetic process"/>
    <property type="evidence" value="ECO:0007669"/>
    <property type="project" value="TreeGrafter"/>
</dbReference>